<feature type="domain" description="Methyl-accepting transducer" evidence="5">
    <location>
        <begin position="406"/>
        <end position="635"/>
    </location>
</feature>
<dbReference type="PROSITE" id="PS50111">
    <property type="entry name" value="CHEMOTAXIS_TRANSDUC_2"/>
    <property type="match status" value="1"/>
</dbReference>
<dbReference type="Pfam" id="PF08376">
    <property type="entry name" value="NIT"/>
    <property type="match status" value="1"/>
</dbReference>
<keyword evidence="4" id="KW-0472">Membrane</keyword>
<evidence type="ECO:0000256" key="4">
    <source>
        <dbReference type="SAM" id="Phobius"/>
    </source>
</evidence>
<organism evidence="7 8">
    <name type="scientific">Helicobacter ailurogastricus</name>
    <dbReference type="NCBI Taxonomy" id="1578720"/>
    <lineage>
        <taxon>Bacteria</taxon>
        <taxon>Pseudomonadati</taxon>
        <taxon>Campylobacterota</taxon>
        <taxon>Epsilonproteobacteria</taxon>
        <taxon>Campylobacterales</taxon>
        <taxon>Helicobacteraceae</taxon>
        <taxon>Helicobacter</taxon>
    </lineage>
</organism>
<dbReference type="RefSeq" id="WP_231630015.1">
    <property type="nucleotide sequence ID" value="NZ_CDMN01000040.1"/>
</dbReference>
<evidence type="ECO:0000256" key="3">
    <source>
        <dbReference type="PROSITE-ProRule" id="PRU00284"/>
    </source>
</evidence>
<reference evidence="7 8" key="1">
    <citation type="submission" date="2014-12" db="EMBL/GenBank/DDBJ databases">
        <authorList>
            <person name="Jaenicke S."/>
        </authorList>
    </citation>
    <scope>NUCLEOTIDE SEQUENCE [LARGE SCALE GENOMIC DNA]</scope>
    <source>
        <strain evidence="7">ASB9</strain>
    </source>
</reference>
<dbReference type="Gene3D" id="1.10.287.950">
    <property type="entry name" value="Methyl-accepting chemotaxis protein"/>
    <property type="match status" value="1"/>
</dbReference>
<keyword evidence="4" id="KW-0812">Transmembrane</keyword>
<dbReference type="AlphaFoldDB" id="A0A0K2XAT9"/>
<dbReference type="Proteomes" id="UP000041394">
    <property type="component" value="Unassembled WGS sequence"/>
</dbReference>
<feature type="domain" description="HAMP" evidence="6">
    <location>
        <begin position="334"/>
        <end position="387"/>
    </location>
</feature>
<dbReference type="PANTHER" id="PTHR32089:SF112">
    <property type="entry name" value="LYSOZYME-LIKE PROTEIN-RELATED"/>
    <property type="match status" value="1"/>
</dbReference>
<protein>
    <recommendedName>
        <fullName evidence="9">Methyl-accepting chemotaxis protein</fullName>
    </recommendedName>
</protein>
<dbReference type="InterPro" id="IPR004089">
    <property type="entry name" value="MCPsignal_dom"/>
</dbReference>
<dbReference type="GO" id="GO:0016020">
    <property type="term" value="C:membrane"/>
    <property type="evidence" value="ECO:0007669"/>
    <property type="project" value="InterPro"/>
</dbReference>
<evidence type="ECO:0008006" key="9">
    <source>
        <dbReference type="Google" id="ProtNLM"/>
    </source>
</evidence>
<evidence type="ECO:0000313" key="8">
    <source>
        <dbReference type="Proteomes" id="UP000041394"/>
    </source>
</evidence>
<dbReference type="Pfam" id="PF00015">
    <property type="entry name" value="MCPsignal"/>
    <property type="match status" value="1"/>
</dbReference>
<evidence type="ECO:0000313" key="7">
    <source>
        <dbReference type="EMBL" id="CRF44455.1"/>
    </source>
</evidence>
<evidence type="ECO:0000259" key="6">
    <source>
        <dbReference type="PROSITE" id="PS50885"/>
    </source>
</evidence>
<accession>A0A0K2XAT9</accession>
<dbReference type="SMART" id="SM00283">
    <property type="entry name" value="MA"/>
    <property type="match status" value="1"/>
</dbReference>
<evidence type="ECO:0000256" key="1">
    <source>
        <dbReference type="ARBA" id="ARBA00023224"/>
    </source>
</evidence>
<evidence type="ECO:0000256" key="2">
    <source>
        <dbReference type="ARBA" id="ARBA00029447"/>
    </source>
</evidence>
<keyword evidence="4" id="KW-1133">Transmembrane helix</keyword>
<keyword evidence="1 3" id="KW-0807">Transducer</keyword>
<evidence type="ECO:0000259" key="5">
    <source>
        <dbReference type="PROSITE" id="PS50111"/>
    </source>
</evidence>
<dbReference type="PANTHER" id="PTHR32089">
    <property type="entry name" value="METHYL-ACCEPTING CHEMOTAXIS PROTEIN MCPB"/>
    <property type="match status" value="1"/>
</dbReference>
<proteinExistence type="inferred from homology"/>
<dbReference type="Gene3D" id="6.10.340.10">
    <property type="match status" value="1"/>
</dbReference>
<dbReference type="PROSITE" id="PS50885">
    <property type="entry name" value="HAMP"/>
    <property type="match status" value="1"/>
</dbReference>
<dbReference type="InterPro" id="IPR013587">
    <property type="entry name" value="Nitrate/nitrite_sensing"/>
</dbReference>
<dbReference type="GO" id="GO:0007165">
    <property type="term" value="P:signal transduction"/>
    <property type="evidence" value="ECO:0007669"/>
    <property type="project" value="UniProtKB-KW"/>
</dbReference>
<feature type="transmembrane region" description="Helical" evidence="4">
    <location>
        <begin position="310"/>
        <end position="332"/>
    </location>
</feature>
<comment type="similarity">
    <text evidence="2">Belongs to the methyl-accepting chemotaxis (MCP) protein family.</text>
</comment>
<name>A0A0K2XAT9_9HELI</name>
<dbReference type="EMBL" id="CDMN01000040">
    <property type="protein sequence ID" value="CRF44455.1"/>
    <property type="molecule type" value="Genomic_DNA"/>
</dbReference>
<gene>
    <name evidence="7" type="ORF">HAL09_10400</name>
</gene>
<dbReference type="InterPro" id="IPR003660">
    <property type="entry name" value="HAMP_dom"/>
</dbReference>
<feature type="transmembrane region" description="Helical" evidence="4">
    <location>
        <begin position="12"/>
        <end position="32"/>
    </location>
</feature>
<dbReference type="SUPFAM" id="SSF58104">
    <property type="entry name" value="Methyl-accepting chemotaxis protein (MCP) signaling domain"/>
    <property type="match status" value="1"/>
</dbReference>
<sequence>MRLFSGWKLQSKIILIISIPVVALLSFVFWQLDSTYETLARNKDLARQIEVSKYLSLLVHEMQKERGMSAGFLSSNGAQFAKELQAQRLLTDTKLENLKSFLISTSSSDTGYMQILQKGLDSLNKLPQIRSAMESQDKKALVKSTVAYFTRTIDLFLNTVLESIRVIPNSHITDVMMGYISFLYVKEMSGLERAIANQIFIANAPADPNYSKFISIVAQQEVFTKYFLSFGDAPGVALFHQVSKDSAFKDVEAMRQTLIRKYLVGNFGVKPTVWFNAITQKIDLLKQVEDGISAHIAKLIEMEITKERHYFVFLLSCELLLVLITGALSFWVMRSIFRRLRKVNKALRYIVDNKNFTNEISIVAHDEISVMTKAVNVFIEYIRDTLQRIFKEVQNNTAISKTLSTISTDLDSNSKQIERISHNNTDLSRSSRQILDESVALSISTRELLEGVLKNVSETKTAVCVIDEHVQRNMANEQEDAAKMQSLATEAQNIQSVLDAITEIADQTNLLALNAAIEAARAGEHGRGFAVVADEVRNLAERTQKNITESASIVKYILESIAKINQERKDNLQLMQTLAQHSSQMQEHVNHLSSTIVSAVDQSLVNLNNIHKINEHTTDILENGDKIATCVQDLLKINDSMQKSSHELNEQTLDLNDFLSAFKI</sequence>